<reference evidence="2 3" key="1">
    <citation type="journal article" date="2007" name="Nature">
        <title>Evolution of genes and genomes on the Drosophila phylogeny.</title>
        <authorList>
            <consortium name="Drosophila 12 Genomes Consortium"/>
            <person name="Clark A.G."/>
            <person name="Eisen M.B."/>
            <person name="Smith D.R."/>
            <person name="Bergman C.M."/>
            <person name="Oliver B."/>
            <person name="Markow T.A."/>
            <person name="Kaufman T.C."/>
            <person name="Kellis M."/>
            <person name="Gelbart W."/>
            <person name="Iyer V.N."/>
            <person name="Pollard D.A."/>
            <person name="Sackton T.B."/>
            <person name="Larracuente A.M."/>
            <person name="Singh N.D."/>
            <person name="Abad J.P."/>
            <person name="Abt D.N."/>
            <person name="Adryan B."/>
            <person name="Aguade M."/>
            <person name="Akashi H."/>
            <person name="Anderson W.W."/>
            <person name="Aquadro C.F."/>
            <person name="Ardell D.H."/>
            <person name="Arguello R."/>
            <person name="Artieri C.G."/>
            <person name="Barbash D.A."/>
            <person name="Barker D."/>
            <person name="Barsanti P."/>
            <person name="Batterham P."/>
            <person name="Batzoglou S."/>
            <person name="Begun D."/>
            <person name="Bhutkar A."/>
            <person name="Blanco E."/>
            <person name="Bosak S.A."/>
            <person name="Bradley R.K."/>
            <person name="Brand A.D."/>
            <person name="Brent M.R."/>
            <person name="Brooks A.N."/>
            <person name="Brown R.H."/>
            <person name="Butlin R.K."/>
            <person name="Caggese C."/>
            <person name="Calvi B.R."/>
            <person name="Bernardo de Carvalho A."/>
            <person name="Caspi A."/>
            <person name="Castrezana S."/>
            <person name="Celniker S.E."/>
            <person name="Chang J.L."/>
            <person name="Chapple C."/>
            <person name="Chatterji S."/>
            <person name="Chinwalla A."/>
            <person name="Civetta A."/>
            <person name="Clifton S.W."/>
            <person name="Comeron J.M."/>
            <person name="Costello J.C."/>
            <person name="Coyne J.A."/>
            <person name="Daub J."/>
            <person name="David R.G."/>
            <person name="Delcher A.L."/>
            <person name="Delehaunty K."/>
            <person name="Do C.B."/>
            <person name="Ebling H."/>
            <person name="Edwards K."/>
            <person name="Eickbush T."/>
            <person name="Evans J.D."/>
            <person name="Filipski A."/>
            <person name="Findeiss S."/>
            <person name="Freyhult E."/>
            <person name="Fulton L."/>
            <person name="Fulton R."/>
            <person name="Garcia A.C."/>
            <person name="Gardiner A."/>
            <person name="Garfield D.A."/>
            <person name="Garvin B.E."/>
            <person name="Gibson G."/>
            <person name="Gilbert D."/>
            <person name="Gnerre S."/>
            <person name="Godfrey J."/>
            <person name="Good R."/>
            <person name="Gotea V."/>
            <person name="Gravely B."/>
            <person name="Greenberg A.J."/>
            <person name="Griffiths-Jones S."/>
            <person name="Gross S."/>
            <person name="Guigo R."/>
            <person name="Gustafson E.A."/>
            <person name="Haerty W."/>
            <person name="Hahn M.W."/>
            <person name="Halligan D.L."/>
            <person name="Halpern A.L."/>
            <person name="Halter G.M."/>
            <person name="Han M.V."/>
            <person name="Heger A."/>
            <person name="Hillier L."/>
            <person name="Hinrichs A.S."/>
            <person name="Holmes I."/>
            <person name="Hoskins R.A."/>
            <person name="Hubisz M.J."/>
            <person name="Hultmark D."/>
            <person name="Huntley M.A."/>
            <person name="Jaffe D.B."/>
            <person name="Jagadeeshan S."/>
            <person name="Jeck W.R."/>
            <person name="Johnson J."/>
            <person name="Jones C.D."/>
            <person name="Jordan W.C."/>
            <person name="Karpen G.H."/>
            <person name="Kataoka E."/>
            <person name="Keightley P.D."/>
            <person name="Kheradpour P."/>
            <person name="Kirkness E.F."/>
            <person name="Koerich L.B."/>
            <person name="Kristiansen K."/>
            <person name="Kudrna D."/>
            <person name="Kulathinal R.J."/>
            <person name="Kumar S."/>
            <person name="Kwok R."/>
            <person name="Lander E."/>
            <person name="Langley C.H."/>
            <person name="Lapoint R."/>
            <person name="Lazzaro B.P."/>
            <person name="Lee S.J."/>
            <person name="Levesque L."/>
            <person name="Li R."/>
            <person name="Lin C.F."/>
            <person name="Lin M.F."/>
            <person name="Lindblad-Toh K."/>
            <person name="Llopart A."/>
            <person name="Long M."/>
            <person name="Low L."/>
            <person name="Lozovsky E."/>
            <person name="Lu J."/>
            <person name="Luo M."/>
            <person name="Machado C.A."/>
            <person name="Makalowski W."/>
            <person name="Marzo M."/>
            <person name="Matsuda M."/>
            <person name="Matzkin L."/>
            <person name="McAllister B."/>
            <person name="McBride C.S."/>
            <person name="McKernan B."/>
            <person name="McKernan K."/>
            <person name="Mendez-Lago M."/>
            <person name="Minx P."/>
            <person name="Mollenhauer M.U."/>
            <person name="Montooth K."/>
            <person name="Mount S.M."/>
            <person name="Mu X."/>
            <person name="Myers E."/>
            <person name="Negre B."/>
            <person name="Newfeld S."/>
            <person name="Nielsen R."/>
            <person name="Noor M.A."/>
            <person name="O'Grady P."/>
            <person name="Pachter L."/>
            <person name="Papaceit M."/>
            <person name="Parisi M.J."/>
            <person name="Parisi M."/>
            <person name="Parts L."/>
            <person name="Pedersen J.S."/>
            <person name="Pesole G."/>
            <person name="Phillippy A.M."/>
            <person name="Ponting C.P."/>
            <person name="Pop M."/>
            <person name="Porcelli D."/>
            <person name="Powell J.R."/>
            <person name="Prohaska S."/>
            <person name="Pruitt K."/>
            <person name="Puig M."/>
            <person name="Quesneville H."/>
            <person name="Ram K.R."/>
            <person name="Rand D."/>
            <person name="Rasmussen M.D."/>
            <person name="Reed L.K."/>
            <person name="Reenan R."/>
            <person name="Reily A."/>
            <person name="Remington K.A."/>
            <person name="Rieger T.T."/>
            <person name="Ritchie M.G."/>
            <person name="Robin C."/>
            <person name="Rogers Y.H."/>
            <person name="Rohde C."/>
            <person name="Rozas J."/>
            <person name="Rubenfield M.J."/>
            <person name="Ruiz A."/>
            <person name="Russo S."/>
            <person name="Salzberg S.L."/>
            <person name="Sanchez-Gracia A."/>
            <person name="Saranga D.J."/>
            <person name="Sato H."/>
            <person name="Schaeffer S.W."/>
            <person name="Schatz M.C."/>
            <person name="Schlenke T."/>
            <person name="Schwartz R."/>
            <person name="Segarra C."/>
            <person name="Singh R.S."/>
            <person name="Sirot L."/>
            <person name="Sirota M."/>
            <person name="Sisneros N.B."/>
            <person name="Smith C.D."/>
            <person name="Smith T.F."/>
            <person name="Spieth J."/>
            <person name="Stage D.E."/>
            <person name="Stark A."/>
            <person name="Stephan W."/>
            <person name="Strausberg R.L."/>
            <person name="Strempel S."/>
            <person name="Sturgill D."/>
            <person name="Sutton G."/>
            <person name="Sutton G.G."/>
            <person name="Tao W."/>
            <person name="Teichmann S."/>
            <person name="Tobari Y.N."/>
            <person name="Tomimura Y."/>
            <person name="Tsolas J.M."/>
            <person name="Valente V.L."/>
            <person name="Venter E."/>
            <person name="Venter J.C."/>
            <person name="Vicario S."/>
            <person name="Vieira F.G."/>
            <person name="Vilella A.J."/>
            <person name="Villasante A."/>
            <person name="Walenz B."/>
            <person name="Wang J."/>
            <person name="Wasserman M."/>
            <person name="Watts T."/>
            <person name="Wilson D."/>
            <person name="Wilson R.K."/>
            <person name="Wing R.A."/>
            <person name="Wolfner M.F."/>
            <person name="Wong A."/>
            <person name="Wong G.K."/>
            <person name="Wu C.I."/>
            <person name="Wu G."/>
            <person name="Yamamoto D."/>
            <person name="Yang H.P."/>
            <person name="Yang S.P."/>
            <person name="Yorke J.A."/>
            <person name="Yoshida K."/>
            <person name="Zdobnov E."/>
            <person name="Zhang P."/>
            <person name="Zhang Y."/>
            <person name="Zimin A.V."/>
            <person name="Baldwin J."/>
            <person name="Abdouelleil A."/>
            <person name="Abdulkadir J."/>
            <person name="Abebe A."/>
            <person name="Abera B."/>
            <person name="Abreu J."/>
            <person name="Acer S.C."/>
            <person name="Aftuck L."/>
            <person name="Alexander A."/>
            <person name="An P."/>
            <person name="Anderson E."/>
            <person name="Anderson S."/>
            <person name="Arachi H."/>
            <person name="Azer M."/>
            <person name="Bachantsang P."/>
            <person name="Barry A."/>
            <person name="Bayul T."/>
            <person name="Berlin A."/>
            <person name="Bessette D."/>
            <person name="Bloom T."/>
            <person name="Blye J."/>
            <person name="Boguslavskiy L."/>
            <person name="Bonnet C."/>
            <person name="Boukhgalter B."/>
            <person name="Bourzgui I."/>
            <person name="Brown A."/>
            <person name="Cahill P."/>
            <person name="Channer S."/>
            <person name="Cheshatsang Y."/>
            <person name="Chuda L."/>
            <person name="Citroen M."/>
            <person name="Collymore A."/>
            <person name="Cooke P."/>
            <person name="Costello M."/>
            <person name="D'Aco K."/>
            <person name="Daza R."/>
            <person name="De Haan G."/>
            <person name="DeGray S."/>
            <person name="DeMaso C."/>
            <person name="Dhargay N."/>
            <person name="Dooley K."/>
            <person name="Dooley E."/>
            <person name="Doricent M."/>
            <person name="Dorje P."/>
            <person name="Dorjee K."/>
            <person name="Dupes A."/>
            <person name="Elong R."/>
            <person name="Falk J."/>
            <person name="Farina A."/>
            <person name="Faro S."/>
            <person name="Ferguson D."/>
            <person name="Fisher S."/>
            <person name="Foley C.D."/>
            <person name="Franke A."/>
            <person name="Friedrich D."/>
            <person name="Gadbois L."/>
            <person name="Gearin G."/>
            <person name="Gearin C.R."/>
            <person name="Giannoukos G."/>
            <person name="Goode T."/>
            <person name="Graham J."/>
            <person name="Grandbois E."/>
            <person name="Grewal S."/>
            <person name="Gyaltsen K."/>
            <person name="Hafez N."/>
            <person name="Hagos B."/>
            <person name="Hall J."/>
            <person name="Henson C."/>
            <person name="Hollinger A."/>
            <person name="Honan T."/>
            <person name="Huard M.D."/>
            <person name="Hughes L."/>
            <person name="Hurhula B."/>
            <person name="Husby M.E."/>
            <person name="Kamat A."/>
            <person name="Kanga B."/>
            <person name="Kashin S."/>
            <person name="Khazanovich D."/>
            <person name="Kisner P."/>
            <person name="Lance K."/>
            <person name="Lara M."/>
            <person name="Lee W."/>
            <person name="Lennon N."/>
            <person name="Letendre F."/>
            <person name="LeVine R."/>
            <person name="Lipovsky A."/>
            <person name="Liu X."/>
            <person name="Liu J."/>
            <person name="Liu S."/>
            <person name="Lokyitsang T."/>
            <person name="Lokyitsang Y."/>
            <person name="Lubonja R."/>
            <person name="Lui A."/>
            <person name="MacDonald P."/>
            <person name="Magnisalis V."/>
            <person name="Maru K."/>
            <person name="Matthews C."/>
            <person name="McCusker W."/>
            <person name="McDonough S."/>
            <person name="Mehta T."/>
            <person name="Meldrim J."/>
            <person name="Meneus L."/>
            <person name="Mihai O."/>
            <person name="Mihalev A."/>
            <person name="Mihova T."/>
            <person name="Mittelman R."/>
            <person name="Mlenga V."/>
            <person name="Montmayeur A."/>
            <person name="Mulrain L."/>
            <person name="Navidi A."/>
            <person name="Naylor J."/>
            <person name="Negash T."/>
            <person name="Nguyen T."/>
            <person name="Nguyen N."/>
            <person name="Nicol R."/>
            <person name="Norbu C."/>
            <person name="Norbu N."/>
            <person name="Novod N."/>
            <person name="O'Neill B."/>
            <person name="Osman S."/>
            <person name="Markiewicz E."/>
            <person name="Oyono O.L."/>
            <person name="Patti C."/>
            <person name="Phunkhang P."/>
            <person name="Pierre F."/>
            <person name="Priest M."/>
            <person name="Raghuraman S."/>
            <person name="Rege F."/>
            <person name="Reyes R."/>
            <person name="Rise C."/>
            <person name="Rogov P."/>
            <person name="Ross K."/>
            <person name="Ryan E."/>
            <person name="Settipalli S."/>
            <person name="Shea T."/>
            <person name="Sherpa N."/>
            <person name="Shi L."/>
            <person name="Shih D."/>
            <person name="Sparrow T."/>
            <person name="Spaulding J."/>
            <person name="Stalker J."/>
            <person name="Stange-Thomann N."/>
            <person name="Stavropoulos S."/>
            <person name="Stone C."/>
            <person name="Strader C."/>
            <person name="Tesfaye S."/>
            <person name="Thomson T."/>
            <person name="Thoulutsang Y."/>
            <person name="Thoulutsang D."/>
            <person name="Topham K."/>
            <person name="Topping I."/>
            <person name="Tsamla T."/>
            <person name="Vassiliev H."/>
            <person name="Vo A."/>
            <person name="Wangchuk T."/>
            <person name="Wangdi T."/>
            <person name="Weiand M."/>
            <person name="Wilkinson J."/>
            <person name="Wilson A."/>
            <person name="Yadav S."/>
            <person name="Young G."/>
            <person name="Yu Q."/>
            <person name="Zembek L."/>
            <person name="Zhong D."/>
            <person name="Zimmer A."/>
            <person name="Zwirko Z."/>
            <person name="Jaffe D.B."/>
            <person name="Alvarez P."/>
            <person name="Brockman W."/>
            <person name="Butler J."/>
            <person name="Chin C."/>
            <person name="Gnerre S."/>
            <person name="Grabherr M."/>
            <person name="Kleber M."/>
            <person name="Mauceli E."/>
            <person name="MacCallum I."/>
        </authorList>
    </citation>
    <scope>NUCLEOTIDE SEQUENCE [LARGE SCALE GENOMIC DNA]</scope>
    <source>
        <strain evidence="3">Rob3c / Tucson 14021-0248.25</strain>
    </source>
</reference>
<dbReference type="HOGENOM" id="CLU_2673746_0_0_1"/>
<proteinExistence type="predicted"/>
<name>B4IP63_DROSE</name>
<dbReference type="EMBL" id="CH678385">
    <property type="protein sequence ID" value="EDW51226.1"/>
    <property type="molecule type" value="Genomic_DNA"/>
</dbReference>
<keyword evidence="3" id="KW-1185">Reference proteome</keyword>
<organism evidence="3">
    <name type="scientific">Drosophila sechellia</name>
    <name type="common">Fruit fly</name>
    <dbReference type="NCBI Taxonomy" id="7238"/>
    <lineage>
        <taxon>Eukaryota</taxon>
        <taxon>Metazoa</taxon>
        <taxon>Ecdysozoa</taxon>
        <taxon>Arthropoda</taxon>
        <taxon>Hexapoda</taxon>
        <taxon>Insecta</taxon>
        <taxon>Pterygota</taxon>
        <taxon>Neoptera</taxon>
        <taxon>Endopterygota</taxon>
        <taxon>Diptera</taxon>
        <taxon>Brachycera</taxon>
        <taxon>Muscomorpha</taxon>
        <taxon>Ephydroidea</taxon>
        <taxon>Drosophilidae</taxon>
        <taxon>Drosophila</taxon>
        <taxon>Sophophora</taxon>
    </lineage>
</organism>
<dbReference type="Proteomes" id="UP000001292">
    <property type="component" value="Unassembled WGS sequence"/>
</dbReference>
<dbReference type="AlphaFoldDB" id="B4IP63"/>
<gene>
    <name evidence="2" type="primary">Dsec\GM12082</name>
    <name evidence="2" type="ORF">Dsec_GM12082</name>
</gene>
<accession>B4IP63</accession>
<evidence type="ECO:0000256" key="1">
    <source>
        <dbReference type="SAM" id="MobiDB-lite"/>
    </source>
</evidence>
<sequence>MVRFGPVLFRTGSDRTCSCSDLVRSDHGRAPNRIWSDTVLVRTCFYPNMSPVSVRSRSRSVPKPIPVRNMSRVET</sequence>
<feature type="region of interest" description="Disordered" evidence="1">
    <location>
        <begin position="53"/>
        <end position="75"/>
    </location>
</feature>
<evidence type="ECO:0000313" key="2">
    <source>
        <dbReference type="EMBL" id="EDW51226.1"/>
    </source>
</evidence>
<feature type="compositionally biased region" description="Low complexity" evidence="1">
    <location>
        <begin position="53"/>
        <end position="68"/>
    </location>
</feature>
<evidence type="ECO:0000313" key="3">
    <source>
        <dbReference type="Proteomes" id="UP000001292"/>
    </source>
</evidence>
<protein>
    <submittedName>
        <fullName evidence="2">GM12082</fullName>
    </submittedName>
</protein>